<dbReference type="EMBL" id="CP042997">
    <property type="protein sequence ID" value="QEH37358.1"/>
    <property type="molecule type" value="Genomic_DNA"/>
</dbReference>
<dbReference type="Gene3D" id="3.60.40.10">
    <property type="entry name" value="PPM-type phosphatase domain"/>
    <property type="match status" value="1"/>
</dbReference>
<dbReference type="KEGG" id="agv:OJF2_59480"/>
<gene>
    <name evidence="2" type="ORF">OJF2_59480</name>
</gene>
<dbReference type="RefSeq" id="WP_148596930.1">
    <property type="nucleotide sequence ID" value="NZ_CP042997.1"/>
</dbReference>
<keyword evidence="3" id="KW-1185">Reference proteome</keyword>
<dbReference type="Pfam" id="PF13672">
    <property type="entry name" value="PP2C_2"/>
    <property type="match status" value="1"/>
</dbReference>
<dbReference type="InterPro" id="IPR001932">
    <property type="entry name" value="PPM-type_phosphatase-like_dom"/>
</dbReference>
<dbReference type="AlphaFoldDB" id="A0A5B9W9P7"/>
<proteinExistence type="predicted"/>
<sequence length="221" mass="23038">MCIVLSHSEPGGHAENEDALEIRRHPQGGSCWIISIADGQGGQAGGAEATRLACRTVIEVVASLPATRATSSRTWIDALRRADEAVRADRDAGYTTLIGFAVRDGQIVGASNGDSALWVAGDEGEVLDLTEGQARNPPIGSGGAAITPFAAKLAGPWMVLGMTDGVWKYVGREGVRAAMAECRGQALLDALLARARLPRGGGLQDDFTAVLLQESVGSRMS</sequence>
<dbReference type="InterPro" id="IPR036457">
    <property type="entry name" value="PPM-type-like_dom_sf"/>
</dbReference>
<reference evidence="2 3" key="1">
    <citation type="submission" date="2019-08" db="EMBL/GenBank/DDBJ databases">
        <title>Deep-cultivation of Planctomycetes and their phenomic and genomic characterization uncovers novel biology.</title>
        <authorList>
            <person name="Wiegand S."/>
            <person name="Jogler M."/>
            <person name="Boedeker C."/>
            <person name="Pinto D."/>
            <person name="Vollmers J."/>
            <person name="Rivas-Marin E."/>
            <person name="Kohn T."/>
            <person name="Peeters S.H."/>
            <person name="Heuer A."/>
            <person name="Rast P."/>
            <person name="Oberbeckmann S."/>
            <person name="Bunk B."/>
            <person name="Jeske O."/>
            <person name="Meyerdierks A."/>
            <person name="Storesund J.E."/>
            <person name="Kallscheuer N."/>
            <person name="Luecker S."/>
            <person name="Lage O.M."/>
            <person name="Pohl T."/>
            <person name="Merkel B.J."/>
            <person name="Hornburger P."/>
            <person name="Mueller R.-W."/>
            <person name="Bruemmer F."/>
            <person name="Labrenz M."/>
            <person name="Spormann A.M."/>
            <person name="Op den Camp H."/>
            <person name="Overmann J."/>
            <person name="Amann R."/>
            <person name="Jetten M.S.M."/>
            <person name="Mascher T."/>
            <person name="Medema M.H."/>
            <person name="Devos D.P."/>
            <person name="Kaster A.-K."/>
            <person name="Ovreas L."/>
            <person name="Rohde M."/>
            <person name="Galperin M.Y."/>
            <person name="Jogler C."/>
        </authorList>
    </citation>
    <scope>NUCLEOTIDE SEQUENCE [LARGE SCALE GENOMIC DNA]</scope>
    <source>
        <strain evidence="2 3">OJF2</strain>
    </source>
</reference>
<name>A0A5B9W9P7_9BACT</name>
<evidence type="ECO:0000259" key="1">
    <source>
        <dbReference type="SMART" id="SM00331"/>
    </source>
</evidence>
<dbReference type="OrthoDB" id="283581at2"/>
<evidence type="ECO:0000313" key="2">
    <source>
        <dbReference type="EMBL" id="QEH37358.1"/>
    </source>
</evidence>
<feature type="domain" description="PPM-type phosphatase" evidence="1">
    <location>
        <begin position="17"/>
        <end position="214"/>
    </location>
</feature>
<evidence type="ECO:0000313" key="3">
    <source>
        <dbReference type="Proteomes" id="UP000324233"/>
    </source>
</evidence>
<dbReference type="SMART" id="SM00331">
    <property type="entry name" value="PP2C_SIG"/>
    <property type="match status" value="1"/>
</dbReference>
<organism evidence="2 3">
    <name type="scientific">Aquisphaera giovannonii</name>
    <dbReference type="NCBI Taxonomy" id="406548"/>
    <lineage>
        <taxon>Bacteria</taxon>
        <taxon>Pseudomonadati</taxon>
        <taxon>Planctomycetota</taxon>
        <taxon>Planctomycetia</taxon>
        <taxon>Isosphaerales</taxon>
        <taxon>Isosphaeraceae</taxon>
        <taxon>Aquisphaera</taxon>
    </lineage>
</organism>
<accession>A0A5B9W9P7</accession>
<dbReference type="SUPFAM" id="SSF81606">
    <property type="entry name" value="PP2C-like"/>
    <property type="match status" value="1"/>
</dbReference>
<dbReference type="Proteomes" id="UP000324233">
    <property type="component" value="Chromosome"/>
</dbReference>
<protein>
    <submittedName>
        <fullName evidence="2">Stage II sporulation protein E (SpoIIE)</fullName>
    </submittedName>
</protein>